<evidence type="ECO:0000259" key="4">
    <source>
        <dbReference type="PROSITE" id="PS51000"/>
    </source>
</evidence>
<name>H5XCP0_9PSEU</name>
<dbReference type="RefSeq" id="WP_005456390.1">
    <property type="nucleotide sequence ID" value="NZ_CM001440.1"/>
</dbReference>
<dbReference type="InterPro" id="IPR013196">
    <property type="entry name" value="HTH_11"/>
</dbReference>
<dbReference type="GO" id="GO:0003700">
    <property type="term" value="F:DNA-binding transcription factor activity"/>
    <property type="evidence" value="ECO:0007669"/>
    <property type="project" value="InterPro"/>
</dbReference>
<keyword evidence="6" id="KW-1185">Reference proteome</keyword>
<dbReference type="PANTHER" id="PTHR34580">
    <property type="match status" value="1"/>
</dbReference>
<keyword evidence="3" id="KW-0804">Transcription</keyword>
<dbReference type="SUPFAM" id="SSF46785">
    <property type="entry name" value="Winged helix' DNA-binding domain"/>
    <property type="match status" value="1"/>
</dbReference>
<dbReference type="Pfam" id="PF08279">
    <property type="entry name" value="HTH_11"/>
    <property type="match status" value="1"/>
</dbReference>
<evidence type="ECO:0000313" key="5">
    <source>
        <dbReference type="EMBL" id="EHR61286.1"/>
    </source>
</evidence>
<dbReference type="PANTHER" id="PTHR34580:SF3">
    <property type="entry name" value="PROTEIN PAFB"/>
    <property type="match status" value="1"/>
</dbReference>
<dbReference type="HOGENOM" id="CLU_041141_1_0_11"/>
<dbReference type="PROSITE" id="PS51000">
    <property type="entry name" value="HTH_DEOR_2"/>
    <property type="match status" value="1"/>
</dbReference>
<dbReference type="PROSITE" id="PS52050">
    <property type="entry name" value="WYL"/>
    <property type="match status" value="1"/>
</dbReference>
<dbReference type="InterPro" id="IPR001034">
    <property type="entry name" value="DeoR_HTH"/>
</dbReference>
<dbReference type="PROSITE" id="PS00894">
    <property type="entry name" value="HTH_DEOR_1"/>
    <property type="match status" value="1"/>
</dbReference>
<dbReference type="InterPro" id="IPR036390">
    <property type="entry name" value="WH_DNA-bd_sf"/>
</dbReference>
<dbReference type="InterPro" id="IPR036388">
    <property type="entry name" value="WH-like_DNA-bd_sf"/>
</dbReference>
<dbReference type="EMBL" id="CM001440">
    <property type="protein sequence ID" value="EHR61286.1"/>
    <property type="molecule type" value="Genomic_DNA"/>
</dbReference>
<dbReference type="Gene3D" id="1.10.10.10">
    <property type="entry name" value="Winged helix-like DNA-binding domain superfamily/Winged helix DNA-binding domain"/>
    <property type="match status" value="1"/>
</dbReference>
<dbReference type="GO" id="GO:0003677">
    <property type="term" value="F:DNA binding"/>
    <property type="evidence" value="ECO:0007669"/>
    <property type="project" value="UniProtKB-KW"/>
</dbReference>
<feature type="domain" description="HTH deoR-type" evidence="4">
    <location>
        <begin position="5"/>
        <end position="60"/>
    </location>
</feature>
<gene>
    <name evidence="5" type="ORF">SaccyDRAFT_2412</name>
</gene>
<evidence type="ECO:0000313" key="6">
    <source>
        <dbReference type="Proteomes" id="UP000002791"/>
    </source>
</evidence>
<keyword evidence="1" id="KW-0805">Transcription regulation</keyword>
<organism evidence="5 6">
    <name type="scientific">Saccharomonospora cyanea NA-134</name>
    <dbReference type="NCBI Taxonomy" id="882082"/>
    <lineage>
        <taxon>Bacteria</taxon>
        <taxon>Bacillati</taxon>
        <taxon>Actinomycetota</taxon>
        <taxon>Actinomycetes</taxon>
        <taxon>Pseudonocardiales</taxon>
        <taxon>Pseudonocardiaceae</taxon>
        <taxon>Saccharomonospora</taxon>
    </lineage>
</organism>
<dbReference type="InterPro" id="IPR051534">
    <property type="entry name" value="CBASS_pafABC_assoc_protein"/>
</dbReference>
<dbReference type="STRING" id="882082.SaccyDRAFT_2412"/>
<accession>H5XCP0</accession>
<evidence type="ECO:0000256" key="3">
    <source>
        <dbReference type="ARBA" id="ARBA00023163"/>
    </source>
</evidence>
<dbReference type="InterPro" id="IPR026881">
    <property type="entry name" value="WYL_dom"/>
</dbReference>
<dbReference type="OrthoDB" id="3483912at2"/>
<evidence type="ECO:0000256" key="2">
    <source>
        <dbReference type="ARBA" id="ARBA00023125"/>
    </source>
</evidence>
<dbReference type="InterPro" id="IPR018356">
    <property type="entry name" value="Tscrpt_reg_HTH_DeoR_CS"/>
</dbReference>
<dbReference type="eggNOG" id="COG2378">
    <property type="taxonomic scope" value="Bacteria"/>
</dbReference>
<protein>
    <submittedName>
        <fullName evidence="5">Putative transcriptional regulator</fullName>
    </submittedName>
</protein>
<dbReference type="Pfam" id="PF13280">
    <property type="entry name" value="WYL"/>
    <property type="match status" value="1"/>
</dbReference>
<proteinExistence type="predicted"/>
<dbReference type="Proteomes" id="UP000002791">
    <property type="component" value="Chromosome"/>
</dbReference>
<dbReference type="AlphaFoldDB" id="H5XCP0"/>
<evidence type="ECO:0000256" key="1">
    <source>
        <dbReference type="ARBA" id="ARBA00023015"/>
    </source>
</evidence>
<keyword evidence="2" id="KW-0238">DNA-binding</keyword>
<reference evidence="5 6" key="1">
    <citation type="submission" date="2011-11" db="EMBL/GenBank/DDBJ databases">
        <title>The Noncontiguous Finished sequence of Saccharomonospora cyanea NA-134.</title>
        <authorList>
            <consortium name="US DOE Joint Genome Institute"/>
            <person name="Lucas S."/>
            <person name="Han J."/>
            <person name="Lapidus A."/>
            <person name="Cheng J.-F."/>
            <person name="Goodwin L."/>
            <person name="Pitluck S."/>
            <person name="Peters L."/>
            <person name="Ovchinnikova G."/>
            <person name="Lu M."/>
            <person name="Detter J.C."/>
            <person name="Han C."/>
            <person name="Tapia R."/>
            <person name="Land M."/>
            <person name="Hauser L."/>
            <person name="Kyrpides N."/>
            <person name="Ivanova N."/>
            <person name="Pagani I."/>
            <person name="Brambilla E.-M."/>
            <person name="Klenk H.-P."/>
            <person name="Woyke T."/>
        </authorList>
    </citation>
    <scope>NUCLEOTIDE SEQUENCE [LARGE SCALE GENOMIC DNA]</scope>
    <source>
        <strain evidence="5 6">NA-134</strain>
    </source>
</reference>
<sequence length="321" mass="34935">MSESMPSRLLRLLSLLQARREWSGAELAARLGVTDRTVRRDIDRLRALDYPVRSAPGTAGGYRLTSGRNLPPLLLDDDEVVAVALGLVTVAGAGVTGVAENAVRALTKLERGLPGRLRPRLAALGGNAVAVAPGEAPGVDPAVLAVLASCCRDREIVSFDYRGRAGVDSARRVEPHHLVTMRGHWYLVAYDLERRDWRSFRADRLAHPAPTRHRFVPRRLPASDPAAYLTRSFAAAEYRHSARLVVSLPAEEVRRRVFSNVPGEIEATGADTCAVRLSAEAAELVAQYVTVIMALDADVTLVAASPEVGHRLRSVRDRLPK</sequence>